<evidence type="ECO:0000256" key="3">
    <source>
        <dbReference type="ARBA" id="ARBA00022676"/>
    </source>
</evidence>
<evidence type="ECO:0000256" key="6">
    <source>
        <dbReference type="ARBA" id="ARBA00022989"/>
    </source>
</evidence>
<gene>
    <name evidence="15" type="ORF">CTAYLR_007242</name>
</gene>
<dbReference type="GO" id="GO:1990404">
    <property type="term" value="F:NAD+-protein mono-ADP-ribosyltransferase activity"/>
    <property type="evidence" value="ECO:0007669"/>
    <property type="project" value="TreeGrafter"/>
</dbReference>
<evidence type="ECO:0000313" key="16">
    <source>
        <dbReference type="Proteomes" id="UP001230188"/>
    </source>
</evidence>
<dbReference type="EMBL" id="JAQMWT010000439">
    <property type="protein sequence ID" value="KAJ8601331.1"/>
    <property type="molecule type" value="Genomic_DNA"/>
</dbReference>
<dbReference type="GO" id="GO:0003950">
    <property type="term" value="F:NAD+ poly-ADP-ribosyltransferase activity"/>
    <property type="evidence" value="ECO:0007669"/>
    <property type="project" value="InterPro"/>
</dbReference>
<name>A0AAD7UAK9_9STRA</name>
<keyword evidence="5" id="KW-0812">Transmembrane</keyword>
<dbReference type="Gene3D" id="3.60.21.10">
    <property type="match status" value="1"/>
</dbReference>
<dbReference type="Gene3D" id="3.40.50.2300">
    <property type="match status" value="2"/>
</dbReference>
<evidence type="ECO:0000256" key="9">
    <source>
        <dbReference type="ARBA" id="ARBA00023242"/>
    </source>
</evidence>
<proteinExistence type="predicted"/>
<evidence type="ECO:0000313" key="15">
    <source>
        <dbReference type="EMBL" id="KAJ8601331.1"/>
    </source>
</evidence>
<evidence type="ECO:0000256" key="7">
    <source>
        <dbReference type="ARBA" id="ARBA00023027"/>
    </source>
</evidence>
<organism evidence="15 16">
    <name type="scientific">Chrysophaeum taylorii</name>
    <dbReference type="NCBI Taxonomy" id="2483200"/>
    <lineage>
        <taxon>Eukaryota</taxon>
        <taxon>Sar</taxon>
        <taxon>Stramenopiles</taxon>
        <taxon>Ochrophyta</taxon>
        <taxon>Pelagophyceae</taxon>
        <taxon>Pelagomonadales</taxon>
        <taxon>Pelagomonadaceae</taxon>
        <taxon>Chrysophaeum</taxon>
    </lineage>
</organism>
<dbReference type="InterPro" id="IPR029052">
    <property type="entry name" value="Metallo-depent_PP-like"/>
</dbReference>
<dbReference type="InterPro" id="IPR001828">
    <property type="entry name" value="ANF_lig-bd_rcpt"/>
</dbReference>
<feature type="domain" description="5'-Nucleotidase C-terminal" evidence="14">
    <location>
        <begin position="366"/>
        <end position="498"/>
    </location>
</feature>
<dbReference type="PANTHER" id="PTHR14453:SF67">
    <property type="entry name" value="POLY [ADP-RIBOSE] POLYMERASE"/>
    <property type="match status" value="1"/>
</dbReference>
<comment type="caution">
    <text evidence="15">The sequence shown here is derived from an EMBL/GenBank/DDBJ whole genome shotgun (WGS) entry which is preliminary data.</text>
</comment>
<dbReference type="InterPro" id="IPR036907">
    <property type="entry name" value="5'-Nucleotdase_C_sf"/>
</dbReference>
<dbReference type="InterPro" id="IPR012317">
    <property type="entry name" value="Poly(ADP-ribose)pol_cat_dom"/>
</dbReference>
<feature type="domain" description="PARP catalytic" evidence="12">
    <location>
        <begin position="1464"/>
        <end position="1573"/>
    </location>
</feature>
<dbReference type="Proteomes" id="UP001230188">
    <property type="component" value="Unassembled WGS sequence"/>
</dbReference>
<accession>A0AAD7UAK9</accession>
<dbReference type="SUPFAM" id="SSF56300">
    <property type="entry name" value="Metallo-dependent phosphatases"/>
    <property type="match status" value="1"/>
</dbReference>
<keyword evidence="4" id="KW-0808">Transferase</keyword>
<dbReference type="GO" id="GO:0016787">
    <property type="term" value="F:hydrolase activity"/>
    <property type="evidence" value="ECO:0007669"/>
    <property type="project" value="InterPro"/>
</dbReference>
<evidence type="ECO:0008006" key="17">
    <source>
        <dbReference type="Google" id="ProtNLM"/>
    </source>
</evidence>
<feature type="chain" id="PRO_5042178319" description="Poly [ADP-ribose] polymerase" evidence="11">
    <location>
        <begin position="16"/>
        <end position="1631"/>
    </location>
</feature>
<dbReference type="PANTHER" id="PTHR14453">
    <property type="entry name" value="PARP/ZINC FINGER CCCH TYPE DOMAIN CONTAINING PROTEIN"/>
    <property type="match status" value="1"/>
</dbReference>
<protein>
    <recommendedName>
        <fullName evidence="17">Poly [ADP-ribose] polymerase</fullName>
    </recommendedName>
</protein>
<evidence type="ECO:0000259" key="13">
    <source>
        <dbReference type="Pfam" id="PF01094"/>
    </source>
</evidence>
<evidence type="ECO:0000256" key="2">
    <source>
        <dbReference type="ARBA" id="ARBA00004370"/>
    </source>
</evidence>
<keyword evidence="7" id="KW-0520">NAD</keyword>
<evidence type="ECO:0000256" key="5">
    <source>
        <dbReference type="ARBA" id="ARBA00022692"/>
    </source>
</evidence>
<dbReference type="Pfam" id="PF02872">
    <property type="entry name" value="5_nucleotid_C"/>
    <property type="match status" value="1"/>
</dbReference>
<dbReference type="GO" id="GO:0010629">
    <property type="term" value="P:negative regulation of gene expression"/>
    <property type="evidence" value="ECO:0007669"/>
    <property type="project" value="TreeGrafter"/>
</dbReference>
<keyword evidence="6" id="KW-1133">Transmembrane helix</keyword>
<dbReference type="SUPFAM" id="SSF55816">
    <property type="entry name" value="5'-nucleotidase (syn. UDP-sugar hydrolase), C-terminal domain"/>
    <property type="match status" value="1"/>
</dbReference>
<evidence type="ECO:0000256" key="1">
    <source>
        <dbReference type="ARBA" id="ARBA00004123"/>
    </source>
</evidence>
<evidence type="ECO:0000256" key="11">
    <source>
        <dbReference type="SAM" id="SignalP"/>
    </source>
</evidence>
<keyword evidence="3" id="KW-0328">Glycosyltransferase</keyword>
<evidence type="ECO:0000259" key="12">
    <source>
        <dbReference type="Pfam" id="PF00644"/>
    </source>
</evidence>
<keyword evidence="16" id="KW-1185">Reference proteome</keyword>
<evidence type="ECO:0000256" key="4">
    <source>
        <dbReference type="ARBA" id="ARBA00022679"/>
    </source>
</evidence>
<evidence type="ECO:0000259" key="14">
    <source>
        <dbReference type="Pfam" id="PF02872"/>
    </source>
</evidence>
<sequence>MGWCALAVVVAAACAQQLNMTITSQVRGAVYPVTRNGTACTSEQYAETPCSCYGGAARRADMIQNEKSLAIDFSSHFFGSGGLFYDEFRGLASAHFMHHCGYSARGLGAYDFLAGVSDDEPTGGKILAAQLNASGVVTVATNLDVSGDPYLEGLVSTYAIVYEQGVSVAVLSLLDCRDVAQASSYYGARCLPYMNSISTALSVLEVDRVVLLVTGVPEDDADALLTVAEKEEASPDNVEVAAIVAIVTKYVTVDLVLVDGEIVSKLNSTLQSMRNVAGQLVHVAAMAFEPGGVSTTHITLARESASLRRVDLDCEVPENVAMRELLDDFEEQVETGLEETEIGWISTTLDAALEYEGEGCVDLDGRSACGCAVAECAIGNLVADAARWYGDDADVALVDASRTLKASLEAFRVTRAKALAVAPDTADELCRLYVSGAELRKLLERSVEHIGGRDFLQVSSSLRFTWAYLDGVRTLGDVVYIHEEMMRDDATYAVVASSSVVSDDILDDDPQKIKFYGVSHYAALQRYFVNHHRSPSTVLDPEVEYNIFGTNGDVARRIEQTPNINLIHIAVLCDEASSSIDRREDCDHALSKIDLMNAADGYYDDLLPNTRLVAHSAFVTCASDDEGYDVLKDLATSIFPNTFTAVFAWCSTELVAIASNAARARYAADVPGAPPYVVLGPASTSRELSDEIAYPYVARLSTPDTVIGGALSELTLHYGWSRVALVYDDSVGAVSSAEAFAEAFAAAWETTGAEIRGSGVCVEGGACERLAYANNGTTPIGVPFSLADFDAGTLDIDAVVDDLASLEDAYVVVIASEPRAQRAIYESCAIRNVKLGSGFAWLTTWPSLESIGANDGTINLNALDLHEGSLGFIEHSPRYDDQRNETTAYFEYWSRVADNEACWNRSLVPASGTFVRRGIQRYCDSDGNPFTSSSHGVFWADAVLVLAMALDALGGTTTDAAAIYQAIKDLDYPIDSASGPIFLSEDSGDRVGLLDLQNLQIVDGEARKLSHSTVIVSDSSAEFVTAADIFKNDGPPEAAVSSLEPWGSSGDGGDAGTSKSMMMEIDASFTPDSNAASGLMTTGSITEPPKVAFQRELWCWEMEPSESIPWTSRVIEERWVAFEESVQDHLSELLHRYKLVPDEIRDLLTERESGEGDTLLFPADLQQEFKGSTHVEKLAALVDRGEPVSYRYAFDAVAPNNERRHLVVDVAKMEQVNVLTKKTRKVRVFESARDVACEWYWKEDFQRLHLWADSVQHPGGWIKYKAKAQDPLNAAYRDYLADPRGSASVVYFTSDHETTDEDDEFAHWAIDLKTMTQTNLRDQHKGQKGCERRVWPFITTLTTLQKIEEKKSSRDVPEAIRGKKLLWLSVNMRVILLNQDDEWGYGTRLDGDDGTGWFPMACVKRAEMPDCEARLLMRPDHWTKDDVMVVPLTLADATSDAEHHLVPPNGVKERQEIVGHFDTEDYDVLSVKRIQNLSLWRSYVIQLINAQKASDDEPILCLNGSCQKRPVFHGTDEKSTDFIIERGFNRDFCSPNVQHGRGVYFATNSRYSCGAKYAKPNARQEQFVFVCRAVDLECERDDDADDASIDDVGHSRILVAAQDHLAYPEYIVKFKSKHVAGFFTDMSSDSF</sequence>
<dbReference type="GO" id="GO:0005634">
    <property type="term" value="C:nucleus"/>
    <property type="evidence" value="ECO:0007669"/>
    <property type="project" value="UniProtKB-SubCell"/>
</dbReference>
<dbReference type="Gene3D" id="3.90.780.10">
    <property type="entry name" value="5'-Nucleotidase, C-terminal domain"/>
    <property type="match status" value="1"/>
</dbReference>
<dbReference type="GO" id="GO:0003714">
    <property type="term" value="F:transcription corepressor activity"/>
    <property type="evidence" value="ECO:0007669"/>
    <property type="project" value="TreeGrafter"/>
</dbReference>
<feature type="domain" description="Receptor ligand binding region" evidence="13">
    <location>
        <begin position="605"/>
        <end position="1000"/>
    </location>
</feature>
<keyword evidence="11" id="KW-0732">Signal</keyword>
<dbReference type="GO" id="GO:0009166">
    <property type="term" value="P:nucleotide catabolic process"/>
    <property type="evidence" value="ECO:0007669"/>
    <property type="project" value="InterPro"/>
</dbReference>
<dbReference type="InterPro" id="IPR052056">
    <property type="entry name" value="Mono-ARTD/PARP"/>
</dbReference>
<dbReference type="InterPro" id="IPR028082">
    <property type="entry name" value="Peripla_BP_I"/>
</dbReference>
<evidence type="ECO:0000256" key="8">
    <source>
        <dbReference type="ARBA" id="ARBA00023136"/>
    </source>
</evidence>
<comment type="subcellular location">
    <subcellularLocation>
        <location evidence="2">Membrane</location>
    </subcellularLocation>
    <subcellularLocation>
        <location evidence="1">Nucleus</location>
    </subcellularLocation>
</comment>
<feature type="region of interest" description="Disordered" evidence="10">
    <location>
        <begin position="1035"/>
        <end position="1057"/>
    </location>
</feature>
<dbReference type="GO" id="GO:0005737">
    <property type="term" value="C:cytoplasm"/>
    <property type="evidence" value="ECO:0007669"/>
    <property type="project" value="TreeGrafter"/>
</dbReference>
<dbReference type="Pfam" id="PF00644">
    <property type="entry name" value="PARP"/>
    <property type="match status" value="1"/>
</dbReference>
<feature type="signal peptide" evidence="11">
    <location>
        <begin position="1"/>
        <end position="15"/>
    </location>
</feature>
<keyword evidence="9" id="KW-0539">Nucleus</keyword>
<dbReference type="InterPro" id="IPR008334">
    <property type="entry name" value="5'-Nucleotdase_C"/>
</dbReference>
<dbReference type="Gene3D" id="3.90.228.10">
    <property type="match status" value="1"/>
</dbReference>
<dbReference type="Pfam" id="PF01094">
    <property type="entry name" value="ANF_receptor"/>
    <property type="match status" value="1"/>
</dbReference>
<dbReference type="SUPFAM" id="SSF53822">
    <property type="entry name" value="Periplasmic binding protein-like I"/>
    <property type="match status" value="1"/>
</dbReference>
<evidence type="ECO:0000256" key="10">
    <source>
        <dbReference type="SAM" id="MobiDB-lite"/>
    </source>
</evidence>
<dbReference type="SUPFAM" id="SSF56399">
    <property type="entry name" value="ADP-ribosylation"/>
    <property type="match status" value="1"/>
</dbReference>
<dbReference type="GO" id="GO:0016020">
    <property type="term" value="C:membrane"/>
    <property type="evidence" value="ECO:0007669"/>
    <property type="project" value="UniProtKB-SubCell"/>
</dbReference>
<keyword evidence="8" id="KW-0472">Membrane</keyword>
<dbReference type="GO" id="GO:0070212">
    <property type="term" value="P:protein poly-ADP-ribosylation"/>
    <property type="evidence" value="ECO:0007669"/>
    <property type="project" value="TreeGrafter"/>
</dbReference>
<reference evidence="15" key="1">
    <citation type="submission" date="2023-01" db="EMBL/GenBank/DDBJ databases">
        <title>Metagenome sequencing of chrysophaentin producing Chrysophaeum taylorii.</title>
        <authorList>
            <person name="Davison J."/>
            <person name="Bewley C."/>
        </authorList>
    </citation>
    <scope>NUCLEOTIDE SEQUENCE</scope>
    <source>
        <strain evidence="15">NIES-1699</strain>
    </source>
</reference>